<evidence type="ECO:0000259" key="2">
    <source>
        <dbReference type="Pfam" id="PF13609"/>
    </source>
</evidence>
<dbReference type="Pfam" id="PF13609">
    <property type="entry name" value="Porin_4"/>
    <property type="match status" value="1"/>
</dbReference>
<proteinExistence type="predicted"/>
<feature type="signal peptide" evidence="1">
    <location>
        <begin position="1"/>
        <end position="24"/>
    </location>
</feature>
<dbReference type="Gene3D" id="2.40.160.10">
    <property type="entry name" value="Porin"/>
    <property type="match status" value="1"/>
</dbReference>
<gene>
    <name evidence="3" type="ORF">ACFQPS_12790</name>
</gene>
<dbReference type="InterPro" id="IPR023614">
    <property type="entry name" value="Porin_dom_sf"/>
</dbReference>
<evidence type="ECO:0000313" key="3">
    <source>
        <dbReference type="EMBL" id="MFC7334042.1"/>
    </source>
</evidence>
<dbReference type="Proteomes" id="UP001596456">
    <property type="component" value="Unassembled WGS sequence"/>
</dbReference>
<dbReference type="RefSeq" id="WP_377359523.1">
    <property type="nucleotide sequence ID" value="NZ_JBHTCM010000010.1"/>
</dbReference>
<feature type="chain" id="PRO_5046479021" evidence="1">
    <location>
        <begin position="25"/>
        <end position="351"/>
    </location>
</feature>
<organism evidence="3 4">
    <name type="scientific">Rhodocista pekingensis</name>
    <dbReference type="NCBI Taxonomy" id="201185"/>
    <lineage>
        <taxon>Bacteria</taxon>
        <taxon>Pseudomonadati</taxon>
        <taxon>Pseudomonadota</taxon>
        <taxon>Alphaproteobacteria</taxon>
        <taxon>Rhodospirillales</taxon>
        <taxon>Azospirillaceae</taxon>
        <taxon>Rhodocista</taxon>
    </lineage>
</organism>
<dbReference type="EMBL" id="JBHTCM010000010">
    <property type="protein sequence ID" value="MFC7334042.1"/>
    <property type="molecule type" value="Genomic_DNA"/>
</dbReference>
<keyword evidence="1" id="KW-0732">Signal</keyword>
<sequence length="351" mass="36956">MSRPLISAPALALCLLLPAAPAAAEVTVDWSAVGQAAGSYTGKAPAGGDRWNGFAGYALTGRADGMTASGIGYGLVGTLGSGDYEKSLDRPGNREKATLNEVYVWLDTAYGQVRAGDEDGAAKRAVDLLPLLAGGQVDGFWTRAAAVAPPADHLGRDSDDAAKVLYETPRLFGLRLGVSYAPERKSLVEDIAGLDAVPTEDDLWEVGLNWRTDSGPWSYELAAGYVRGAAGAAGAADTESRKLAALVLYGGFAAGAVWFDEEVGDRTLGRVDRQGWTVQGTYENGPYGLALWVSDIEAERLLEHTAYGLGLSWRARPELTLGLDLVRYDADRPGASGRSGTVAQLSGEVRF</sequence>
<reference evidence="4" key="1">
    <citation type="journal article" date="2019" name="Int. J. Syst. Evol. Microbiol.">
        <title>The Global Catalogue of Microorganisms (GCM) 10K type strain sequencing project: providing services to taxonomists for standard genome sequencing and annotation.</title>
        <authorList>
            <consortium name="The Broad Institute Genomics Platform"/>
            <consortium name="The Broad Institute Genome Sequencing Center for Infectious Disease"/>
            <person name="Wu L."/>
            <person name="Ma J."/>
        </authorList>
    </citation>
    <scope>NUCLEOTIDE SEQUENCE [LARGE SCALE GENOMIC DNA]</scope>
    <source>
        <strain evidence="4">CGMCC 1.16275</strain>
    </source>
</reference>
<evidence type="ECO:0000256" key="1">
    <source>
        <dbReference type="SAM" id="SignalP"/>
    </source>
</evidence>
<protein>
    <submittedName>
        <fullName evidence="3">Porin</fullName>
    </submittedName>
</protein>
<dbReference type="SUPFAM" id="SSF56935">
    <property type="entry name" value="Porins"/>
    <property type="match status" value="1"/>
</dbReference>
<accession>A0ABW2KVF5</accession>
<keyword evidence="4" id="KW-1185">Reference proteome</keyword>
<dbReference type="InterPro" id="IPR033900">
    <property type="entry name" value="Gram_neg_porin_domain"/>
</dbReference>
<feature type="domain" description="Porin" evidence="2">
    <location>
        <begin position="11"/>
        <end position="331"/>
    </location>
</feature>
<comment type="caution">
    <text evidence="3">The sequence shown here is derived from an EMBL/GenBank/DDBJ whole genome shotgun (WGS) entry which is preliminary data.</text>
</comment>
<evidence type="ECO:0000313" key="4">
    <source>
        <dbReference type="Proteomes" id="UP001596456"/>
    </source>
</evidence>
<name>A0ABW2KVF5_9PROT</name>